<reference evidence="6 7" key="1">
    <citation type="journal article" date="2015" name="Nature">
        <title>rRNA introns, odd ribosomes, and small enigmatic genomes across a large radiation of phyla.</title>
        <authorList>
            <person name="Brown C.T."/>
            <person name="Hug L.A."/>
            <person name="Thomas B.C."/>
            <person name="Sharon I."/>
            <person name="Castelle C.J."/>
            <person name="Singh A."/>
            <person name="Wilkins M.J."/>
            <person name="Williams K.H."/>
            <person name="Banfield J.F."/>
        </authorList>
    </citation>
    <scope>NUCLEOTIDE SEQUENCE [LARGE SCALE GENOMIC DNA]</scope>
</reference>
<organism evidence="6 7">
    <name type="scientific">Candidatus Shapirobacteria bacterium GW2011_GWE2_38_30</name>
    <dbReference type="NCBI Taxonomy" id="1618490"/>
    <lineage>
        <taxon>Bacteria</taxon>
        <taxon>Candidatus Shapironibacteriota</taxon>
    </lineage>
</organism>
<evidence type="ECO:0000256" key="1">
    <source>
        <dbReference type="ARBA" id="ARBA00005589"/>
    </source>
</evidence>
<keyword evidence="2 4" id="KW-0689">Ribosomal protein</keyword>
<evidence type="ECO:0000313" key="7">
    <source>
        <dbReference type="Proteomes" id="UP000034406"/>
    </source>
</evidence>
<keyword evidence="4" id="KW-0694">RNA-binding</keyword>
<evidence type="ECO:0000256" key="4">
    <source>
        <dbReference type="HAMAP-Rule" id="MF_00270"/>
    </source>
</evidence>
<keyword evidence="4" id="KW-0699">rRNA-binding</keyword>
<proteinExistence type="inferred from homology"/>
<dbReference type="Pfam" id="PF01084">
    <property type="entry name" value="Ribosomal_S18"/>
    <property type="match status" value="1"/>
</dbReference>
<evidence type="ECO:0000256" key="5">
    <source>
        <dbReference type="RuleBase" id="RU003910"/>
    </source>
</evidence>
<evidence type="ECO:0000256" key="3">
    <source>
        <dbReference type="ARBA" id="ARBA00023274"/>
    </source>
</evidence>
<dbReference type="HAMAP" id="MF_00270">
    <property type="entry name" value="Ribosomal_bS18"/>
    <property type="match status" value="1"/>
</dbReference>
<dbReference type="GO" id="GO:0022627">
    <property type="term" value="C:cytosolic small ribosomal subunit"/>
    <property type="evidence" value="ECO:0007669"/>
    <property type="project" value="TreeGrafter"/>
</dbReference>
<comment type="caution">
    <text evidence="6">The sequence shown here is derived from an EMBL/GenBank/DDBJ whole genome shotgun (WGS) entry which is preliminary data.</text>
</comment>
<dbReference type="PRINTS" id="PR00974">
    <property type="entry name" value="RIBOSOMALS18"/>
</dbReference>
<dbReference type="EMBL" id="LBUT01000025">
    <property type="protein sequence ID" value="KKQ68322.1"/>
    <property type="molecule type" value="Genomic_DNA"/>
</dbReference>
<dbReference type="InterPro" id="IPR001648">
    <property type="entry name" value="Ribosomal_bS18"/>
</dbReference>
<gene>
    <name evidence="4" type="primary">rpsR</name>
    <name evidence="6" type="ORF">US90_C0025G0011</name>
</gene>
<dbReference type="STRING" id="1618490.US90_C0025G0011"/>
<dbReference type="GO" id="GO:0070181">
    <property type="term" value="F:small ribosomal subunit rRNA binding"/>
    <property type="evidence" value="ECO:0007669"/>
    <property type="project" value="TreeGrafter"/>
</dbReference>
<dbReference type="PANTHER" id="PTHR13479:SF40">
    <property type="entry name" value="SMALL RIBOSOMAL SUBUNIT PROTEIN BS18M"/>
    <property type="match status" value="1"/>
</dbReference>
<comment type="subunit">
    <text evidence="4">Part of the 30S ribosomal subunit. Forms a tight heterodimer with protein bS6.</text>
</comment>
<dbReference type="InterPro" id="IPR036870">
    <property type="entry name" value="Ribosomal_bS18_sf"/>
</dbReference>
<evidence type="ECO:0000256" key="2">
    <source>
        <dbReference type="ARBA" id="ARBA00022980"/>
    </source>
</evidence>
<dbReference type="Proteomes" id="UP000034406">
    <property type="component" value="Unassembled WGS sequence"/>
</dbReference>
<comment type="function">
    <text evidence="4">Binds as a heterodimer with protein bS6 to the central domain of the 16S rRNA, where it helps stabilize the platform of the 30S subunit.</text>
</comment>
<dbReference type="AlphaFoldDB" id="A0A0G0JNF8"/>
<dbReference type="GO" id="GO:0003735">
    <property type="term" value="F:structural constituent of ribosome"/>
    <property type="evidence" value="ECO:0007669"/>
    <property type="project" value="InterPro"/>
</dbReference>
<dbReference type="PANTHER" id="PTHR13479">
    <property type="entry name" value="30S RIBOSOMAL PROTEIN S18"/>
    <property type="match status" value="1"/>
</dbReference>
<keyword evidence="3 4" id="KW-0687">Ribonucleoprotein</keyword>
<dbReference type="NCBIfam" id="TIGR00165">
    <property type="entry name" value="S18"/>
    <property type="match status" value="1"/>
</dbReference>
<dbReference type="SUPFAM" id="SSF46911">
    <property type="entry name" value="Ribosomal protein S18"/>
    <property type="match status" value="1"/>
</dbReference>
<name>A0A0G0JNF8_9BACT</name>
<protein>
    <recommendedName>
        <fullName evidence="4">Small ribosomal subunit protein bS18</fullName>
    </recommendedName>
</protein>
<evidence type="ECO:0000313" key="6">
    <source>
        <dbReference type="EMBL" id="KKQ68322.1"/>
    </source>
</evidence>
<dbReference type="GO" id="GO:0006412">
    <property type="term" value="P:translation"/>
    <property type="evidence" value="ECO:0007669"/>
    <property type="project" value="UniProtKB-UniRule"/>
</dbReference>
<dbReference type="Gene3D" id="4.10.640.10">
    <property type="entry name" value="Ribosomal protein S18"/>
    <property type="match status" value="1"/>
</dbReference>
<accession>A0A0G0JNF8</accession>
<comment type="similarity">
    <text evidence="1 4 5">Belongs to the bacterial ribosomal protein bS18 family.</text>
</comment>
<sequence length="84" mass="9962">MAKTRGRKKNRKNRLMSRDKVCVFCKEKKLYNWSDQEKLVEFLSPRSRILSRSVTGVCVKHQKMLTESIKRARHLALLPFVTKQ</sequence>